<dbReference type="EMBL" id="WSTA01000003">
    <property type="protein sequence ID" value="MWB97176.1"/>
    <property type="molecule type" value="Genomic_DNA"/>
</dbReference>
<dbReference type="InterPro" id="IPR018392">
    <property type="entry name" value="LysM"/>
</dbReference>
<dbReference type="CDD" id="cd00118">
    <property type="entry name" value="LysM"/>
    <property type="match status" value="1"/>
</dbReference>
<dbReference type="PROSITE" id="PS51782">
    <property type="entry name" value="LYSM"/>
    <property type="match status" value="1"/>
</dbReference>
<dbReference type="AlphaFoldDB" id="A0A6I4NRX5"/>
<sequence>MSRPSRQTVIVAALTGLIAITIAVPVTAVATTALVPVPTAPPPETILATVTVTPPVPTVEVALPPAPTEEATSPEPAPPAEIDPNDPAATDGGPAEDRGARAGASGFPVANDAHELVSYKVVEGDSFFDIAQRFNIAQQRLLKMNPEVSDVGTAIYIGQVINLDCRIGGGC</sequence>
<dbReference type="InterPro" id="IPR036779">
    <property type="entry name" value="LysM_dom_sf"/>
</dbReference>
<comment type="caution">
    <text evidence="3">The sequence shown here is derived from an EMBL/GenBank/DDBJ whole genome shotgun (WGS) entry which is preliminary data.</text>
</comment>
<feature type="domain" description="LysM" evidence="2">
    <location>
        <begin position="117"/>
        <end position="163"/>
    </location>
</feature>
<organism evidence="3 4">
    <name type="scientific">Agromyces seonyuensis</name>
    <dbReference type="NCBI Taxonomy" id="2662446"/>
    <lineage>
        <taxon>Bacteria</taxon>
        <taxon>Bacillati</taxon>
        <taxon>Actinomycetota</taxon>
        <taxon>Actinomycetes</taxon>
        <taxon>Micrococcales</taxon>
        <taxon>Microbacteriaceae</taxon>
        <taxon>Agromyces</taxon>
    </lineage>
</organism>
<evidence type="ECO:0000256" key="1">
    <source>
        <dbReference type="SAM" id="MobiDB-lite"/>
    </source>
</evidence>
<dbReference type="SUPFAM" id="SSF54106">
    <property type="entry name" value="LysM domain"/>
    <property type="match status" value="1"/>
</dbReference>
<proteinExistence type="predicted"/>
<evidence type="ECO:0000313" key="3">
    <source>
        <dbReference type="EMBL" id="MWB97176.1"/>
    </source>
</evidence>
<dbReference type="SMART" id="SM00257">
    <property type="entry name" value="LysM"/>
    <property type="match status" value="1"/>
</dbReference>
<dbReference type="RefSeq" id="WP_160422455.1">
    <property type="nucleotide sequence ID" value="NZ_WSTA01000003.1"/>
</dbReference>
<keyword evidence="4" id="KW-1185">Reference proteome</keyword>
<evidence type="ECO:0000313" key="4">
    <source>
        <dbReference type="Proteomes" id="UP000438182"/>
    </source>
</evidence>
<name>A0A6I4NRX5_9MICO</name>
<feature type="compositionally biased region" description="Low complexity" evidence="1">
    <location>
        <begin position="59"/>
        <end position="74"/>
    </location>
</feature>
<dbReference type="Proteomes" id="UP000438182">
    <property type="component" value="Unassembled WGS sequence"/>
</dbReference>
<protein>
    <submittedName>
        <fullName evidence="3">LysM peptidoglycan-binding domain-containing protein</fullName>
    </submittedName>
</protein>
<accession>A0A6I4NRX5</accession>
<dbReference type="Pfam" id="PF01476">
    <property type="entry name" value="LysM"/>
    <property type="match status" value="1"/>
</dbReference>
<gene>
    <name evidence="3" type="ORF">GB864_01175</name>
</gene>
<dbReference type="Gene3D" id="3.10.350.10">
    <property type="entry name" value="LysM domain"/>
    <property type="match status" value="1"/>
</dbReference>
<evidence type="ECO:0000259" key="2">
    <source>
        <dbReference type="PROSITE" id="PS51782"/>
    </source>
</evidence>
<feature type="region of interest" description="Disordered" evidence="1">
    <location>
        <begin position="59"/>
        <end position="106"/>
    </location>
</feature>
<reference evidence="3 4" key="1">
    <citation type="submission" date="2019-12" db="EMBL/GenBank/DDBJ databases">
        <authorList>
            <person name="Kim Y.S."/>
        </authorList>
    </citation>
    <scope>NUCLEOTIDE SEQUENCE [LARGE SCALE GENOMIC DNA]</scope>
    <source>
        <strain evidence="3 4">MMS17-SY077</strain>
    </source>
</reference>